<dbReference type="EMBL" id="QBMC01000024">
    <property type="protein sequence ID" value="PZO20951.1"/>
    <property type="molecule type" value="Genomic_DNA"/>
</dbReference>
<dbReference type="InterPro" id="IPR001623">
    <property type="entry name" value="DnaJ_domain"/>
</dbReference>
<name>A0A2W4W995_9CYAN</name>
<dbReference type="Pfam" id="PF01556">
    <property type="entry name" value="DnaJ_C"/>
    <property type="match status" value="1"/>
</dbReference>
<dbReference type="GO" id="GO:0005737">
    <property type="term" value="C:cytoplasm"/>
    <property type="evidence" value="ECO:0007669"/>
    <property type="project" value="TreeGrafter"/>
</dbReference>
<keyword evidence="1" id="KW-0143">Chaperone</keyword>
<dbReference type="SMART" id="SM00271">
    <property type="entry name" value="DnaJ"/>
    <property type="match status" value="1"/>
</dbReference>
<dbReference type="PROSITE" id="PS50076">
    <property type="entry name" value="DNAJ_2"/>
    <property type="match status" value="1"/>
</dbReference>
<dbReference type="CDD" id="cd06257">
    <property type="entry name" value="DnaJ"/>
    <property type="match status" value="1"/>
</dbReference>
<reference evidence="4" key="1">
    <citation type="submission" date="2018-04" db="EMBL/GenBank/DDBJ databases">
        <authorList>
            <person name="Cornet L."/>
        </authorList>
    </citation>
    <scope>NUCLEOTIDE SEQUENCE [LARGE SCALE GENOMIC DNA]</scope>
</reference>
<dbReference type="FunFam" id="2.60.260.20:FF:000013">
    <property type="entry name" value="DnaJ subfamily B member 11"/>
    <property type="match status" value="1"/>
</dbReference>
<organism evidence="3 4">
    <name type="scientific">Leptolyngbya foveolarum</name>
    <dbReference type="NCBI Taxonomy" id="47253"/>
    <lineage>
        <taxon>Bacteria</taxon>
        <taxon>Bacillati</taxon>
        <taxon>Cyanobacteriota</taxon>
        <taxon>Cyanophyceae</taxon>
        <taxon>Leptolyngbyales</taxon>
        <taxon>Leptolyngbyaceae</taxon>
        <taxon>Leptolyngbya group</taxon>
        <taxon>Leptolyngbya</taxon>
    </lineage>
</organism>
<dbReference type="GO" id="GO:0042026">
    <property type="term" value="P:protein refolding"/>
    <property type="evidence" value="ECO:0007669"/>
    <property type="project" value="TreeGrafter"/>
</dbReference>
<dbReference type="InterPro" id="IPR036869">
    <property type="entry name" value="J_dom_sf"/>
</dbReference>
<feature type="domain" description="J" evidence="2">
    <location>
        <begin position="8"/>
        <end position="73"/>
    </location>
</feature>
<dbReference type="PRINTS" id="PR00625">
    <property type="entry name" value="JDOMAIN"/>
</dbReference>
<dbReference type="Gene3D" id="2.60.260.20">
    <property type="entry name" value="Urease metallochaperone UreE, N-terminal domain"/>
    <property type="match status" value="2"/>
</dbReference>
<evidence type="ECO:0000313" key="4">
    <source>
        <dbReference type="Proteomes" id="UP000249354"/>
    </source>
</evidence>
<protein>
    <submittedName>
        <fullName evidence="3">Molecular chaperone DnaJ</fullName>
    </submittedName>
</protein>
<dbReference type="PANTHER" id="PTHR43096">
    <property type="entry name" value="DNAJ HOMOLOG 1, MITOCHONDRIAL-RELATED"/>
    <property type="match status" value="1"/>
</dbReference>
<sequence>MAATDFKDYYAILGVSKTASADEIKRSFRKLARKYHPDVNPDNKKAEAKFKEVSEAYEVLSDQDKRTKYDQFGQYWEQADKAGASGFGGPGGFGGPSGGASGVDFGAYGSFEDFVNELLGRMGGGGAGPGRSARSSYGYQQAGNPSGFDTSGFGSSGFGFDPRTATRTSRTAGKTVGRSPFDQEAALKLTLSEAFQGTQKRFSIGGESVTVRIPAGVKAGSKIRLKGKGAANPQTQQRGDVYLTVELAPHPFFKLDGNNLTCEIPIAPDEAVLGAKVSVPTPDGSVTVSVPAGIKSGQSLRLKGKGWPQKKGDKKTDLLVKVVITPPTDLSEQERSLYEQIKASRSSDPRSAIANVKL</sequence>
<dbReference type="PROSITE" id="PS00636">
    <property type="entry name" value="DNAJ_1"/>
    <property type="match status" value="1"/>
</dbReference>
<evidence type="ECO:0000256" key="1">
    <source>
        <dbReference type="ARBA" id="ARBA00023186"/>
    </source>
</evidence>
<proteinExistence type="predicted"/>
<accession>A0A2W4W995</accession>
<reference evidence="3 4" key="2">
    <citation type="submission" date="2018-06" db="EMBL/GenBank/DDBJ databases">
        <title>Metagenomic assembly of (sub)arctic Cyanobacteria and their associated microbiome from non-axenic cultures.</title>
        <authorList>
            <person name="Baurain D."/>
        </authorList>
    </citation>
    <scope>NUCLEOTIDE SEQUENCE [LARGE SCALE GENOMIC DNA]</scope>
    <source>
        <strain evidence="3">ULC129bin1</strain>
    </source>
</reference>
<dbReference type="SUPFAM" id="SSF49493">
    <property type="entry name" value="HSP40/DnaJ peptide-binding domain"/>
    <property type="match status" value="2"/>
</dbReference>
<dbReference type="Gene3D" id="1.10.287.110">
    <property type="entry name" value="DnaJ domain"/>
    <property type="match status" value="1"/>
</dbReference>
<evidence type="ECO:0000313" key="3">
    <source>
        <dbReference type="EMBL" id="PZO20951.1"/>
    </source>
</evidence>
<dbReference type="InterPro" id="IPR008971">
    <property type="entry name" value="HSP40/DnaJ_pept-bd"/>
</dbReference>
<dbReference type="CDD" id="cd10747">
    <property type="entry name" value="DnaJ_C"/>
    <property type="match status" value="1"/>
</dbReference>
<gene>
    <name evidence="3" type="ORF">DCF25_05755</name>
</gene>
<dbReference type="Proteomes" id="UP000249354">
    <property type="component" value="Unassembled WGS sequence"/>
</dbReference>
<dbReference type="Pfam" id="PF00226">
    <property type="entry name" value="DnaJ"/>
    <property type="match status" value="1"/>
</dbReference>
<dbReference type="AlphaFoldDB" id="A0A2W4W995"/>
<comment type="caution">
    <text evidence="3">The sequence shown here is derived from an EMBL/GenBank/DDBJ whole genome shotgun (WGS) entry which is preliminary data.</text>
</comment>
<dbReference type="GO" id="GO:0051082">
    <property type="term" value="F:unfolded protein binding"/>
    <property type="evidence" value="ECO:0007669"/>
    <property type="project" value="InterPro"/>
</dbReference>
<dbReference type="InterPro" id="IPR002939">
    <property type="entry name" value="DnaJ_C"/>
</dbReference>
<dbReference type="PANTHER" id="PTHR43096:SF52">
    <property type="entry name" value="DNAJ HOMOLOG 1, MITOCHONDRIAL-RELATED"/>
    <property type="match status" value="1"/>
</dbReference>
<dbReference type="InterPro" id="IPR018253">
    <property type="entry name" value="DnaJ_domain_CS"/>
</dbReference>
<evidence type="ECO:0000259" key="2">
    <source>
        <dbReference type="PROSITE" id="PS50076"/>
    </source>
</evidence>
<dbReference type="SUPFAM" id="SSF46565">
    <property type="entry name" value="Chaperone J-domain"/>
    <property type="match status" value="1"/>
</dbReference>